<sequence length="208" mass="24992">MYFDYSHMIHNLQKIYEQMEFQRSKITQLEADVEKLRQEVQSLKKNQWSKIERIEYKFDQLKVERLEGTLNIGITPHSGDGTIEDFSVDQNEVTVPSMNPQQRLMLFGNIQRQVHEYLNGDCYPALREIEQKKNQLLDADYRKYIIDDIRKQIDSRVHYYLNQMNMSHMEKEQLAEVEERTVRRVKEDIHKTYDEFIAQLPKEGGFLK</sequence>
<dbReference type="Pfam" id="PF10737">
    <property type="entry name" value="GerPC"/>
    <property type="match status" value="1"/>
</dbReference>
<proteinExistence type="predicted"/>
<keyword evidence="3" id="KW-1185">Reference proteome</keyword>
<dbReference type="RefSeq" id="WP_404316173.1">
    <property type="nucleotide sequence ID" value="NZ_JAUIYO010000003.1"/>
</dbReference>
<dbReference type="Proteomes" id="UP001619911">
    <property type="component" value="Unassembled WGS sequence"/>
</dbReference>
<reference evidence="2 3" key="1">
    <citation type="submission" date="2023-07" db="EMBL/GenBank/DDBJ databases">
        <title>Bacillus lucianemedeirus sp. nov, a new species isolated from an immunobiological production facility.</title>
        <authorList>
            <person name="Costa L.V."/>
            <person name="Miranda R.V.S.L."/>
            <person name="Brandao M.L.L."/>
            <person name="Reis C.M.F."/>
            <person name="Frazao A.M."/>
            <person name="Cruz F.V."/>
            <person name="Baio P.V.P."/>
            <person name="Veras J.F.C."/>
            <person name="Ramos J.N."/>
            <person name="Vieira V."/>
        </authorList>
    </citation>
    <scope>NUCLEOTIDE SEQUENCE [LARGE SCALE GENOMIC DNA]</scope>
    <source>
        <strain evidence="2 3">B190/17</strain>
    </source>
</reference>
<evidence type="ECO:0000313" key="2">
    <source>
        <dbReference type="EMBL" id="MFK2825529.1"/>
    </source>
</evidence>
<evidence type="ECO:0000313" key="3">
    <source>
        <dbReference type="Proteomes" id="UP001619911"/>
    </source>
</evidence>
<feature type="coiled-coil region" evidence="1">
    <location>
        <begin position="12"/>
        <end position="46"/>
    </location>
</feature>
<evidence type="ECO:0000256" key="1">
    <source>
        <dbReference type="SAM" id="Coils"/>
    </source>
</evidence>
<accession>A0ABW8I9Z2</accession>
<dbReference type="InterPro" id="IPR019673">
    <property type="entry name" value="Spore_germination_GerPC"/>
</dbReference>
<organism evidence="2 3">
    <name type="scientific">Bacillus lumedeiriae</name>
    <dbReference type="NCBI Taxonomy" id="3058829"/>
    <lineage>
        <taxon>Bacteria</taxon>
        <taxon>Bacillati</taxon>
        <taxon>Bacillota</taxon>
        <taxon>Bacilli</taxon>
        <taxon>Bacillales</taxon>
        <taxon>Bacillaceae</taxon>
        <taxon>Bacillus</taxon>
    </lineage>
</organism>
<comment type="caution">
    <text evidence="2">The sequence shown here is derived from an EMBL/GenBank/DDBJ whole genome shotgun (WGS) entry which is preliminary data.</text>
</comment>
<dbReference type="EMBL" id="JAUIYO010000003">
    <property type="protein sequence ID" value="MFK2825529.1"/>
    <property type="molecule type" value="Genomic_DNA"/>
</dbReference>
<keyword evidence="1" id="KW-0175">Coiled coil</keyword>
<gene>
    <name evidence="2" type="primary">gerPC</name>
    <name evidence="2" type="ORF">QYG89_07485</name>
</gene>
<name>A0ABW8I9Z2_9BACI</name>
<protein>
    <submittedName>
        <fullName evidence="2">Spore germination protein GerPC</fullName>
    </submittedName>
</protein>